<evidence type="ECO:0000256" key="3">
    <source>
        <dbReference type="ARBA" id="ARBA00023237"/>
    </source>
</evidence>
<reference evidence="5 6" key="1">
    <citation type="journal article" date="2007" name="Appl. Environ. Microbiol.">
        <title>Genome sequence of the cellulolytic gliding bacterium Cytophaga hutchinsonii.</title>
        <authorList>
            <person name="Xie G."/>
            <person name="Bruce D.C."/>
            <person name="Challacombe J.F."/>
            <person name="Chertkov O."/>
            <person name="Detter J.C."/>
            <person name="Gilna P."/>
            <person name="Han C.S."/>
            <person name="Lucas S."/>
            <person name="Misra M."/>
            <person name="Myers G.L."/>
            <person name="Richardson P."/>
            <person name="Tapia R."/>
            <person name="Thayer N."/>
            <person name="Thompson L.S."/>
            <person name="Brettin T.S."/>
            <person name="Henrissat B."/>
            <person name="Wilson D.B."/>
            <person name="McBride M.J."/>
        </authorList>
    </citation>
    <scope>NUCLEOTIDE SEQUENCE [LARGE SCALE GENOMIC DNA]</scope>
    <source>
        <strain evidence="6">ATCC 33406 / DSM 1761 / CIP 103989 / NBRC 15051 / NCIMB 9469 / D465</strain>
    </source>
</reference>
<dbReference type="AlphaFoldDB" id="A0A6N4SRA1"/>
<accession>A0A6N4SRA1</accession>
<dbReference type="GO" id="GO:0009279">
    <property type="term" value="C:cell outer membrane"/>
    <property type="evidence" value="ECO:0007669"/>
    <property type="project" value="UniProtKB-SubCell"/>
</dbReference>
<feature type="signal peptide" evidence="4">
    <location>
        <begin position="1"/>
        <end position="21"/>
    </location>
</feature>
<comment type="subcellular location">
    <subcellularLocation>
        <location evidence="1">Cell outer membrane</location>
    </subcellularLocation>
</comment>
<evidence type="ECO:0000313" key="5">
    <source>
        <dbReference type="EMBL" id="ABG58810.1"/>
    </source>
</evidence>
<dbReference type="Gene3D" id="2.40.170.20">
    <property type="entry name" value="TonB-dependent receptor, beta-barrel domain"/>
    <property type="match status" value="1"/>
</dbReference>
<evidence type="ECO:0000256" key="4">
    <source>
        <dbReference type="SAM" id="SignalP"/>
    </source>
</evidence>
<organism evidence="5 6">
    <name type="scientific">Cytophaga hutchinsonii (strain ATCC 33406 / DSM 1761 / CIP 103989 / NBRC 15051 / NCIMB 9469 / D465)</name>
    <dbReference type="NCBI Taxonomy" id="269798"/>
    <lineage>
        <taxon>Bacteria</taxon>
        <taxon>Pseudomonadati</taxon>
        <taxon>Bacteroidota</taxon>
        <taxon>Cytophagia</taxon>
        <taxon>Cytophagales</taxon>
        <taxon>Cytophagaceae</taxon>
        <taxon>Cytophaga</taxon>
    </lineage>
</organism>
<keyword evidence="4" id="KW-0732">Signal</keyword>
<sequence>MNKLKLIFALILSSVSFSVFAQTEGEIISTTIITDDKAKLDLNLANRFFEPNLDVQPTREATPQQYDTKDYSINPPRFDAKVKIPTIPPDSLNTILPNYGKIGAGNYGTVLGEIYLTNKRSASYSYGAHFKHLSSAKGSLMNSGNGHDLLEGFGSKYGKTNSWNGHVSYSNDRYRYYGRPQVDSLNNKDSIKQTYQLFHAGIGTVKTKVGDKFTYSTGIDLYYLATKLKAKETELVWNAAGTLQLTDTRSASLDASISNANRSDSSSVNRFLLMLKPTYKLVGDKWDLTVGATVNYSSDTLKGSNGLHLYPAIHGNYNLKPGKVTVFAGIGGGMDKNTYRTFIQQNPYVGSDPVLSHSNRKIDLYVGSNGNIDDKVSYTVKMSYRAYTNQYFFTNSITDSSQFSVLYDKAGVFGLDGGLFYDLSKEWRVSANMVYNAWSTDKLASAWHRPSFQGSMGVQYNLKQKIYFNAEMYYLSGIKGLNMESNSTVKLTDIADLSLKTEYRFSNSFSAFLELNNILSQKYQRYLYYQVKGFNVLAGLTYSF</sequence>
<dbReference type="EMBL" id="CP000383">
    <property type="protein sequence ID" value="ABG58810.1"/>
    <property type="molecule type" value="Genomic_DNA"/>
</dbReference>
<feature type="chain" id="PRO_5026976914" evidence="4">
    <location>
        <begin position="22"/>
        <end position="544"/>
    </location>
</feature>
<keyword evidence="2" id="KW-0472">Membrane</keyword>
<dbReference type="SUPFAM" id="SSF56935">
    <property type="entry name" value="Porins"/>
    <property type="match status" value="1"/>
</dbReference>
<evidence type="ECO:0000313" key="6">
    <source>
        <dbReference type="Proteomes" id="UP000001822"/>
    </source>
</evidence>
<gene>
    <name evidence="5" type="ordered locus">CHU_1539</name>
</gene>
<evidence type="ECO:0000256" key="1">
    <source>
        <dbReference type="ARBA" id="ARBA00004442"/>
    </source>
</evidence>
<keyword evidence="6" id="KW-1185">Reference proteome</keyword>
<proteinExistence type="predicted"/>
<protein>
    <submittedName>
        <fullName evidence="5">Probable integral outer membrane protein</fullName>
    </submittedName>
</protein>
<keyword evidence="3" id="KW-0998">Cell outer membrane</keyword>
<dbReference type="RefSeq" id="WP_011584925.1">
    <property type="nucleotide sequence ID" value="NC_008255.1"/>
</dbReference>
<name>A0A6N4SRA1_CYTH3</name>
<dbReference type="Proteomes" id="UP000001822">
    <property type="component" value="Chromosome"/>
</dbReference>
<dbReference type="InterPro" id="IPR036942">
    <property type="entry name" value="Beta-barrel_TonB_sf"/>
</dbReference>
<evidence type="ECO:0000256" key="2">
    <source>
        <dbReference type="ARBA" id="ARBA00023136"/>
    </source>
</evidence>
<dbReference type="KEGG" id="chu:CHU_1539"/>
<dbReference type="OrthoDB" id="1264254at2"/>